<dbReference type="PROSITE" id="PS00455">
    <property type="entry name" value="AMP_BINDING"/>
    <property type="match status" value="1"/>
</dbReference>
<accession>A0A5R8P724</accession>
<protein>
    <submittedName>
        <fullName evidence="3">Acyl-CoA synthetase</fullName>
    </submittedName>
</protein>
<dbReference type="InterPro" id="IPR025110">
    <property type="entry name" value="AMP-bd_C"/>
</dbReference>
<dbReference type="AlphaFoldDB" id="A0A5R8P724"/>
<gene>
    <name evidence="3" type="ORF">FEK35_25605</name>
</gene>
<dbReference type="Gene3D" id="3.30.300.30">
    <property type="match status" value="1"/>
</dbReference>
<dbReference type="PANTHER" id="PTHR43767">
    <property type="entry name" value="LONG-CHAIN-FATTY-ACID--COA LIGASE"/>
    <property type="match status" value="1"/>
</dbReference>
<dbReference type="GO" id="GO:0016878">
    <property type="term" value="F:acid-thiol ligase activity"/>
    <property type="evidence" value="ECO:0007669"/>
    <property type="project" value="UniProtKB-ARBA"/>
</dbReference>
<dbReference type="RefSeq" id="WP_138458396.1">
    <property type="nucleotide sequence ID" value="NZ_VBUU01000035.1"/>
</dbReference>
<dbReference type="Pfam" id="PF13193">
    <property type="entry name" value="AMP-binding_C"/>
    <property type="match status" value="1"/>
</dbReference>
<name>A0A5R8P724_9NOCA</name>
<dbReference type="NCBIfam" id="NF005863">
    <property type="entry name" value="PRK07798.1"/>
    <property type="match status" value="1"/>
</dbReference>
<dbReference type="InterPro" id="IPR045851">
    <property type="entry name" value="AMP-bd_C_sf"/>
</dbReference>
<dbReference type="Gene3D" id="3.40.50.12780">
    <property type="entry name" value="N-terminal domain of ligase-like"/>
    <property type="match status" value="1"/>
</dbReference>
<dbReference type="Pfam" id="PF00501">
    <property type="entry name" value="AMP-binding"/>
    <property type="match status" value="1"/>
</dbReference>
<comment type="caution">
    <text evidence="3">The sequence shown here is derived from an EMBL/GenBank/DDBJ whole genome shotgun (WGS) entry which is preliminary data.</text>
</comment>
<sequence length="541" mass="58938">MTEWTIGDVFDEIAAAVPERMATVCGERRRTFGDIMLRTRKFANYLADRGFGEHTPRARLQRWECGQDRIALLMRNDQYIDAMVGCLKARVVPVNVNYHYTAQEIRDLLAYIRPRGIIFHRSFGPVVEQAAPEGAELLVSVEDGSELAQPPGAIPFDEAIAQGRADTVIATSPDDLVMLCTGGTTGRPKGVLWRQSDKYVSSMNGADHESGAGLRELARIGCHVWFAVSPLSHAAGIWTAFSGVLAGQTIVLYDDRRKYDAHHALRIAERERAALMTIVGDAYAEPLVRALRETTYDLSALRAIGTGGAATNPVYKRALLELLPHVYVVEGYGSSETGGMGFGRSTAGAEVDTFEPMPGGTAVSHDRTRFLIPGESDIGWAARTGRVPLGYLDDRAATERTFPEIDGVRMAIPGDRATVDADGTLRLLGRDALVINTGGEKVFVEEVEEVLRAHPAVTDALVVGRPSPRWGQEVVALVCADSENAGTAAMLRRACRARLAGFKVPKAIHFVPEIRRLGNGKPDYSWARRQVSDSLTRDIGA</sequence>
<dbReference type="InterPro" id="IPR042099">
    <property type="entry name" value="ANL_N_sf"/>
</dbReference>
<dbReference type="InterPro" id="IPR020845">
    <property type="entry name" value="AMP-binding_CS"/>
</dbReference>
<evidence type="ECO:0000259" key="2">
    <source>
        <dbReference type="Pfam" id="PF13193"/>
    </source>
</evidence>
<dbReference type="InterPro" id="IPR050237">
    <property type="entry name" value="ATP-dep_AMP-bd_enzyme"/>
</dbReference>
<dbReference type="Proteomes" id="UP000308349">
    <property type="component" value="Unassembled WGS sequence"/>
</dbReference>
<dbReference type="OrthoDB" id="3443462at2"/>
<feature type="domain" description="AMP-dependent synthetase/ligase" evidence="1">
    <location>
        <begin position="10"/>
        <end position="342"/>
    </location>
</feature>
<reference evidence="3 4" key="1">
    <citation type="submission" date="2019-05" db="EMBL/GenBank/DDBJ databases">
        <title>Genomes sequences of two Nocardia cyriacigeorgica environmental isolates, type strains Nocardia asteroides ATCC 19247 and Nocardia cyriacigeorgica DSM 44484.</title>
        <authorList>
            <person name="Vautrin F."/>
            <person name="Bergeron E."/>
            <person name="Dubost A."/>
            <person name="Abrouk D."/>
            <person name="Rodriguez Nava V."/>
            <person name="Pujic P."/>
        </authorList>
    </citation>
    <scope>NUCLEOTIDE SEQUENCE [LARGE SCALE GENOMIC DNA]</scope>
    <source>
        <strain evidence="3 4">EML 1456</strain>
    </source>
</reference>
<dbReference type="EMBL" id="VBUU01000035">
    <property type="protein sequence ID" value="TLF98275.1"/>
    <property type="molecule type" value="Genomic_DNA"/>
</dbReference>
<evidence type="ECO:0000313" key="3">
    <source>
        <dbReference type="EMBL" id="TLF98275.1"/>
    </source>
</evidence>
<dbReference type="InterPro" id="IPR000873">
    <property type="entry name" value="AMP-dep_synth/lig_dom"/>
</dbReference>
<proteinExistence type="predicted"/>
<organism evidence="3 4">
    <name type="scientific">Nocardia cyriacigeorgica</name>
    <dbReference type="NCBI Taxonomy" id="135487"/>
    <lineage>
        <taxon>Bacteria</taxon>
        <taxon>Bacillati</taxon>
        <taxon>Actinomycetota</taxon>
        <taxon>Actinomycetes</taxon>
        <taxon>Mycobacteriales</taxon>
        <taxon>Nocardiaceae</taxon>
        <taxon>Nocardia</taxon>
    </lineage>
</organism>
<evidence type="ECO:0000259" key="1">
    <source>
        <dbReference type="Pfam" id="PF00501"/>
    </source>
</evidence>
<feature type="domain" description="AMP-binding enzyme C-terminal" evidence="2">
    <location>
        <begin position="446"/>
        <end position="521"/>
    </location>
</feature>
<evidence type="ECO:0000313" key="4">
    <source>
        <dbReference type="Proteomes" id="UP000308349"/>
    </source>
</evidence>
<dbReference type="SUPFAM" id="SSF56801">
    <property type="entry name" value="Acetyl-CoA synthetase-like"/>
    <property type="match status" value="1"/>
</dbReference>
<dbReference type="PANTHER" id="PTHR43767:SF1">
    <property type="entry name" value="NONRIBOSOMAL PEPTIDE SYNTHASE PES1 (EUROFUNG)-RELATED"/>
    <property type="match status" value="1"/>
</dbReference>